<dbReference type="OrthoDB" id="674604at2759"/>
<evidence type="ECO:0000259" key="2">
    <source>
        <dbReference type="Pfam" id="PF26640"/>
    </source>
</evidence>
<dbReference type="Pfam" id="PF06985">
    <property type="entry name" value="HET"/>
    <property type="match status" value="1"/>
</dbReference>
<keyword evidence="4" id="KW-1185">Reference proteome</keyword>
<sequence>MRLLNARTLRLEEFFNSLDGRPHYVILSHTWGKDEVTLDDLRNGAPEMKRGFAKLKLTCKQALRDGYEYAWIDTCCIDKSSSSELSEAINSMFQWYRLSKICYAYLEDVSVEDLAKCHVPDDNHMSSDEEGAFYQSKFAQSRWFQRGWTLQELIAPSRIEFYSSDWNYLGSSLELLNAIVMVTGITNTVLSSEESVKMRSLQEASIAQRMSWAAKRKTTRVEDEAYCLMGIFGVHIPLLYGEGRSAFVRLQEEIIKASADQSIFAWESSGPERRQLLAPDPSCFQHAGTVIQVQQQSGQEPFSMTNLGLSIRMPIADAALNSYKIGILACRYANDISGPIALDLTRASTDEHGVQSFYISDFESRRTSMFDLQIDRVGIPSKMPIILLRQPPIDSLFSTSKLNFHTGGLETPTTFVIDHPAVMLKEFYPSRHWTNKSFESHSGFLGQYENRHTLWLPMPLNIAAVLLNWRGFSIIVTFGIRKRNWHREEKRPWIDIHQAQSGMSLRDFVQNAETLGKSRAASKRGIIKISDDYLNMEIVRKSIMNDDVFFIKFSVESNSKSDTLYVGPADSPQEERLYRALTREAIQWHA</sequence>
<dbReference type="STRING" id="576137.A0A1L7XI36"/>
<gene>
    <name evidence="3" type="ORF">PAC_14599</name>
</gene>
<feature type="domain" description="DUF8212" evidence="2">
    <location>
        <begin position="246"/>
        <end position="289"/>
    </location>
</feature>
<protein>
    <submittedName>
        <fullName evidence="3">Uncharacterized protein</fullName>
    </submittedName>
</protein>
<dbReference type="InterPro" id="IPR010730">
    <property type="entry name" value="HET"/>
</dbReference>
<organism evidence="3 4">
    <name type="scientific">Phialocephala subalpina</name>
    <dbReference type="NCBI Taxonomy" id="576137"/>
    <lineage>
        <taxon>Eukaryota</taxon>
        <taxon>Fungi</taxon>
        <taxon>Dikarya</taxon>
        <taxon>Ascomycota</taxon>
        <taxon>Pezizomycotina</taxon>
        <taxon>Leotiomycetes</taxon>
        <taxon>Helotiales</taxon>
        <taxon>Mollisiaceae</taxon>
        <taxon>Phialocephala</taxon>
        <taxon>Phialocephala fortinii species complex</taxon>
    </lineage>
</organism>
<name>A0A1L7XI36_9HELO</name>
<reference evidence="3 4" key="1">
    <citation type="submission" date="2016-03" db="EMBL/GenBank/DDBJ databases">
        <authorList>
            <person name="Ploux O."/>
        </authorList>
    </citation>
    <scope>NUCLEOTIDE SEQUENCE [LARGE SCALE GENOMIC DNA]</scope>
    <source>
        <strain evidence="3 4">UAMH 11012</strain>
    </source>
</reference>
<dbReference type="EMBL" id="FJOG01000027">
    <property type="protein sequence ID" value="CZR64700.1"/>
    <property type="molecule type" value="Genomic_DNA"/>
</dbReference>
<feature type="domain" description="Heterokaryon incompatibility" evidence="1">
    <location>
        <begin position="24"/>
        <end position="152"/>
    </location>
</feature>
<evidence type="ECO:0000313" key="3">
    <source>
        <dbReference type="EMBL" id="CZR64700.1"/>
    </source>
</evidence>
<dbReference type="InterPro" id="IPR058525">
    <property type="entry name" value="DUF8212"/>
</dbReference>
<dbReference type="PANTHER" id="PTHR10622:SF10">
    <property type="entry name" value="HET DOMAIN-CONTAINING PROTEIN"/>
    <property type="match status" value="1"/>
</dbReference>
<dbReference type="PANTHER" id="PTHR10622">
    <property type="entry name" value="HET DOMAIN-CONTAINING PROTEIN"/>
    <property type="match status" value="1"/>
</dbReference>
<dbReference type="Pfam" id="PF26640">
    <property type="entry name" value="DUF8212"/>
    <property type="match status" value="1"/>
</dbReference>
<evidence type="ECO:0000259" key="1">
    <source>
        <dbReference type="Pfam" id="PF06985"/>
    </source>
</evidence>
<evidence type="ECO:0000313" key="4">
    <source>
        <dbReference type="Proteomes" id="UP000184330"/>
    </source>
</evidence>
<dbReference type="AlphaFoldDB" id="A0A1L7XI36"/>
<accession>A0A1L7XI36</accession>
<dbReference type="Proteomes" id="UP000184330">
    <property type="component" value="Unassembled WGS sequence"/>
</dbReference>
<proteinExistence type="predicted"/>